<dbReference type="RefSeq" id="WP_338412054.1">
    <property type="nucleotide sequence ID" value="NZ_CP093310.2"/>
</dbReference>
<evidence type="ECO:0000313" key="2">
    <source>
        <dbReference type="EMBL" id="WXX23903.1"/>
    </source>
</evidence>
<feature type="coiled-coil region" evidence="1">
    <location>
        <begin position="398"/>
        <end position="425"/>
    </location>
</feature>
<dbReference type="EMBL" id="CP093310">
    <property type="protein sequence ID" value="WXX23903.1"/>
    <property type="molecule type" value="Genomic_DNA"/>
</dbReference>
<proteinExistence type="predicted"/>
<evidence type="ECO:0000256" key="1">
    <source>
        <dbReference type="SAM" id="Coils"/>
    </source>
</evidence>
<dbReference type="AlphaFoldDB" id="A0AAU6PTZ7"/>
<reference evidence="2" key="1">
    <citation type="submission" date="2024-03" db="EMBL/GenBank/DDBJ databases">
        <title>Psychrobacter raelis sp. nov. isolated from a dog with peritonitis.</title>
        <authorList>
            <person name="Schiavone A."/>
            <person name="Manzulli V."/>
            <person name="Camarda A."/>
            <person name="Cafiero M.A."/>
            <person name="Vasco I."/>
            <person name="Marino L."/>
            <person name="Pennuzzi G."/>
            <person name="Serrecchia L."/>
            <person name="Galante D."/>
            <person name="Pugliese N."/>
        </authorList>
    </citation>
    <scope>NUCLEOTIDE SEQUENCE</scope>
    <source>
        <strain evidence="2">PraFG1</strain>
    </source>
</reference>
<evidence type="ECO:0008006" key="4">
    <source>
        <dbReference type="Google" id="ProtNLM"/>
    </source>
</evidence>
<feature type="coiled-coil region" evidence="1">
    <location>
        <begin position="801"/>
        <end position="828"/>
    </location>
</feature>
<dbReference type="KEGG" id="prae:MN210_18920"/>
<dbReference type="Proteomes" id="UP000829560">
    <property type="component" value="Chromosome"/>
</dbReference>
<protein>
    <recommendedName>
        <fullName evidence="4">Transglycosylase SLT domain-containing protein</fullName>
    </recommendedName>
</protein>
<organism evidence="2 3">
    <name type="scientific">Psychrobacter raelei</name>
    <dbReference type="NCBI Taxonomy" id="2565531"/>
    <lineage>
        <taxon>Bacteria</taxon>
        <taxon>Pseudomonadati</taxon>
        <taxon>Pseudomonadota</taxon>
        <taxon>Gammaproteobacteria</taxon>
        <taxon>Moraxellales</taxon>
        <taxon>Moraxellaceae</taxon>
        <taxon>Psychrobacter</taxon>
    </lineage>
</organism>
<accession>A0AAU6PTZ7</accession>
<dbReference type="SUPFAM" id="SSF53955">
    <property type="entry name" value="Lysozyme-like"/>
    <property type="match status" value="1"/>
</dbReference>
<gene>
    <name evidence="2" type="ORF">MN210_18920</name>
</gene>
<sequence>MATKVLSRLDIILFANTAQYRREIRETGESTKTAMQAMADDAKNMAKVGAAAFASMAAAGATAVGVMVKEQIELGNEIARTAKIANSSVQGIQKQAIAAKAAGVEMDKLGDIYKDTQDKVGDFLTTGGGEMADFFENIAPKVGVTAEEFRRLSGPDALQLYYDSLQKANLSQSELVFYMESVADEASLLIPYLHDGGAGFDIWYQAAKNAGAIMTDETIVATEQLRASTGLLTLSYEGAKNQFTQGIMPVLSDMAGMLVEDASAADIARKAGDLLAKGFKVLAATGVGVVTIVKAIGKSVWALGESFAQWGHVMDGVDLTSPFAFFQIAKNIAWDVPAAQMKVLGNAITDIKSDFAEAYDLMGKIMHLGENGTNKTVAAVVEPNKAQDQLGKTLGQTGKEYQDQKKQAEEAAKAAEKAAKKTANSKSLIPKATADAILEGAKRLGINPNDLAAVISFETSGTFSTNARNPGSSATGLIQFMEASDGVKDGKYYGHTRNQFGALLPLQQMEYVVKYLQGRGIGPGSDVGAIYDAVAGYGYKRGSKAYEQNKVWDVNGDGVVAKGEAVKGSRFRQHIKPYFSDGDAIAQNNIVEQAREAARIAEQQAKQRESIRREYADKITQIEMDLAEKLKTIEESNFGAEEKQQLTAKAKERADIEIKQYQRAQDEKIAALTKFGKTEAELIKQDADQRIAALTLDQELTDTQKQAGIANIEAERDYKLSQLAYIHDVEMNQARSLEYTESERIKAQYALERRELELTLGMDADLRAAKSKAINQAEQLALDELRYAHEDELRQLGSYGLTQLQSIKADYEQQIRELDRRRDIDDNQKGELRNAITGAKRYALNEHAQTASDAFRQLKSELGGTSENLALAQEYKARLEIVKEFEESHTDQVREAEELRGQIRLEFERKATQLSLTSSQTIAGNLAESFKTVLGEQNAAYQTMFAAQQVFVMASAGLNMYDAWGDMMATGAGLSEKLAGAATITAEFGKIISAASSIKLELPGFEVGGFTGTGRTNEIAGLVHKEEFVANAGVTRKYRPELEAMHNGTYKRNSGNTNINVSVTVAGGSSKDSVESNHQAGKALGDIISAHITRWAQDQSRPGGILSA</sequence>
<dbReference type="InterPro" id="IPR023346">
    <property type="entry name" value="Lysozyme-like_dom_sf"/>
</dbReference>
<evidence type="ECO:0000313" key="3">
    <source>
        <dbReference type="Proteomes" id="UP000829560"/>
    </source>
</evidence>
<dbReference type="Gene3D" id="1.10.530.10">
    <property type="match status" value="1"/>
</dbReference>
<keyword evidence="3" id="KW-1185">Reference proteome</keyword>
<name>A0AAU6PTZ7_9GAMM</name>
<keyword evidence="1" id="KW-0175">Coiled coil</keyword>